<dbReference type="SUPFAM" id="SSF51695">
    <property type="entry name" value="PLC-like phosphodiesterases"/>
    <property type="match status" value="1"/>
</dbReference>
<dbReference type="PANTHER" id="PTHR46211">
    <property type="entry name" value="GLYCEROPHOSPHORYL DIESTER PHOSPHODIESTERASE"/>
    <property type="match status" value="1"/>
</dbReference>
<name>A0ABZ1ESK2_9ACTN</name>
<evidence type="ECO:0000256" key="1">
    <source>
        <dbReference type="SAM" id="SignalP"/>
    </source>
</evidence>
<dbReference type="InterPro" id="IPR017946">
    <property type="entry name" value="PLC-like_Pdiesterase_TIM-brl"/>
</dbReference>
<gene>
    <name evidence="3" type="ORF">OG849_07195</name>
</gene>
<reference evidence="3 4" key="1">
    <citation type="submission" date="2022-10" db="EMBL/GenBank/DDBJ databases">
        <title>The complete genomes of actinobacterial strains from the NBC collection.</title>
        <authorList>
            <person name="Joergensen T.S."/>
            <person name="Alvarez Arevalo M."/>
            <person name="Sterndorff E.B."/>
            <person name="Faurdal D."/>
            <person name="Vuksanovic O."/>
            <person name="Mourched A.-S."/>
            <person name="Charusanti P."/>
            <person name="Shaw S."/>
            <person name="Blin K."/>
            <person name="Weber T."/>
        </authorList>
    </citation>
    <scope>NUCLEOTIDE SEQUENCE [LARGE SCALE GENOMIC DNA]</scope>
    <source>
        <strain evidence="3 4">NBC 01792</strain>
    </source>
</reference>
<proteinExistence type="predicted"/>
<dbReference type="PANTHER" id="PTHR46211:SF1">
    <property type="entry name" value="GLYCEROPHOSPHODIESTER PHOSPHODIESTERASE, CYTOPLASMIC"/>
    <property type="match status" value="1"/>
</dbReference>
<evidence type="ECO:0000313" key="3">
    <source>
        <dbReference type="EMBL" id="WSB07041.1"/>
    </source>
</evidence>
<dbReference type="PROSITE" id="PS51704">
    <property type="entry name" value="GP_PDE"/>
    <property type="match status" value="1"/>
</dbReference>
<dbReference type="Gene3D" id="3.20.20.190">
    <property type="entry name" value="Phosphatidylinositol (PI) phosphodiesterase"/>
    <property type="match status" value="1"/>
</dbReference>
<keyword evidence="1" id="KW-0732">Signal</keyword>
<feature type="domain" description="GP-PDE" evidence="2">
    <location>
        <begin position="43"/>
        <end position="296"/>
    </location>
</feature>
<feature type="chain" id="PRO_5046174046" evidence="1">
    <location>
        <begin position="29"/>
        <end position="297"/>
    </location>
</feature>
<dbReference type="Proteomes" id="UP001356428">
    <property type="component" value="Chromosome"/>
</dbReference>
<dbReference type="EMBL" id="CP109083">
    <property type="protein sequence ID" value="WSB07041.1"/>
    <property type="molecule type" value="Genomic_DNA"/>
</dbReference>
<sequence length="297" mass="32100">MFVRTATASTAAAALLGGGALLLPVAQPQETTAARTPDRQVSPLVIAHRGASGYAPENTLAAADAAKALGIEWVENDVHRTKDGVLVVLHDTDLKRTTNVEEVFPGRAPWAVKDFTAAEVAKLDAGSWFGKQFTGARVPTLTQFVDRLERNRQKLLLEIKSPATYPGIERDILRVLGREGWLDRSHVRNRLVIQSFGADSVKKVHALRPDITTGFLGTPAVADLPKYAAFTDQINPSHTTIGADYVAAVQRLKGPHGKRLRVNTWTVNDAANAAKVRGYGVDGIITNYPDVVRGATR</sequence>
<evidence type="ECO:0000259" key="2">
    <source>
        <dbReference type="PROSITE" id="PS51704"/>
    </source>
</evidence>
<feature type="signal peptide" evidence="1">
    <location>
        <begin position="1"/>
        <end position="28"/>
    </location>
</feature>
<keyword evidence="4" id="KW-1185">Reference proteome</keyword>
<dbReference type="InterPro" id="IPR030395">
    <property type="entry name" value="GP_PDE_dom"/>
</dbReference>
<evidence type="ECO:0000313" key="4">
    <source>
        <dbReference type="Proteomes" id="UP001356428"/>
    </source>
</evidence>
<accession>A0ABZ1ESK2</accession>
<dbReference type="RefSeq" id="WP_326706424.1">
    <property type="nucleotide sequence ID" value="NZ_CP108861.1"/>
</dbReference>
<protein>
    <submittedName>
        <fullName evidence="3">Glycerophosphodiester phosphodiesterase family protein</fullName>
    </submittedName>
</protein>
<organism evidence="3 4">
    <name type="scientific">Streptomyces cyaneofuscatus</name>
    <dbReference type="NCBI Taxonomy" id="66883"/>
    <lineage>
        <taxon>Bacteria</taxon>
        <taxon>Bacillati</taxon>
        <taxon>Actinomycetota</taxon>
        <taxon>Actinomycetes</taxon>
        <taxon>Kitasatosporales</taxon>
        <taxon>Streptomycetaceae</taxon>
        <taxon>Streptomyces</taxon>
    </lineage>
</organism>
<dbReference type="Pfam" id="PF03009">
    <property type="entry name" value="GDPD"/>
    <property type="match status" value="1"/>
</dbReference>